<accession>A0ABY6YGN6</accession>
<organism evidence="3 4">
    <name type="scientific">Streptomonospora nanhaiensis</name>
    <dbReference type="NCBI Taxonomy" id="1323731"/>
    <lineage>
        <taxon>Bacteria</taxon>
        <taxon>Bacillati</taxon>
        <taxon>Actinomycetota</taxon>
        <taxon>Actinomycetes</taxon>
        <taxon>Streptosporangiales</taxon>
        <taxon>Nocardiopsidaceae</taxon>
        <taxon>Streptomonospora</taxon>
    </lineage>
</organism>
<dbReference type="Pfam" id="PF07591">
    <property type="entry name" value="PT-HINT"/>
    <property type="match status" value="1"/>
</dbReference>
<dbReference type="PROSITE" id="PS50817">
    <property type="entry name" value="INTEIN_N_TER"/>
    <property type="match status" value="1"/>
</dbReference>
<protein>
    <submittedName>
        <fullName evidence="3">Polymorphic toxin-type HINT domain-containing protein</fullName>
    </submittedName>
</protein>
<dbReference type="InterPro" id="IPR003587">
    <property type="entry name" value="Hint_dom_N"/>
</dbReference>
<evidence type="ECO:0000259" key="2">
    <source>
        <dbReference type="SMART" id="SM00306"/>
    </source>
</evidence>
<evidence type="ECO:0000313" key="3">
    <source>
        <dbReference type="EMBL" id="WAE71412.1"/>
    </source>
</evidence>
<dbReference type="EMBL" id="CP113264">
    <property type="protein sequence ID" value="WAE71412.1"/>
    <property type="molecule type" value="Genomic_DNA"/>
</dbReference>
<dbReference type="Proteomes" id="UP001156498">
    <property type="component" value="Chromosome"/>
</dbReference>
<dbReference type="CDD" id="cd00081">
    <property type="entry name" value="Hint"/>
    <property type="match status" value="1"/>
</dbReference>
<proteinExistence type="predicted"/>
<dbReference type="InterPro" id="IPR006141">
    <property type="entry name" value="Intein_N"/>
</dbReference>
<gene>
    <name evidence="3" type="ORF">OUQ99_19480</name>
</gene>
<reference evidence="3 4" key="1">
    <citation type="journal article" date="2013" name="Int. J. Syst. Evol. Microbiol.">
        <title>Description of Streptomonospora sediminis sp. nov. and Streptomonospora nanhaiensis sp. nov., and reclassification of Nocardiopsis arabia Hozzein &amp; Goodfellow 2008 as Streptomonospora arabica comb. nov. and emended description of the genus Streptomonospora.</title>
        <authorList>
            <person name="Zhang D.F."/>
            <person name="Pan H.Q."/>
            <person name="He J."/>
            <person name="Zhang X.M."/>
            <person name="Zhang Y.G."/>
            <person name="Klenk H.P."/>
            <person name="Hu J.C."/>
            <person name="Li W.J."/>
        </authorList>
    </citation>
    <scope>NUCLEOTIDE SEQUENCE [LARGE SCALE GENOMIC DNA]</scope>
    <source>
        <strain evidence="3 4">12A09</strain>
    </source>
</reference>
<keyword evidence="4" id="KW-1185">Reference proteome</keyword>
<evidence type="ECO:0000256" key="1">
    <source>
        <dbReference type="SAM" id="MobiDB-lite"/>
    </source>
</evidence>
<name>A0ABY6YGN6_9ACTN</name>
<feature type="region of interest" description="Disordered" evidence="1">
    <location>
        <begin position="112"/>
        <end position="139"/>
    </location>
</feature>
<dbReference type="SUPFAM" id="SSF51294">
    <property type="entry name" value="Hedgehog/intein (Hint) domain"/>
    <property type="match status" value="2"/>
</dbReference>
<dbReference type="SMART" id="SM00306">
    <property type="entry name" value="HintN"/>
    <property type="match status" value="1"/>
</dbReference>
<dbReference type="RefSeq" id="WP_267945215.1">
    <property type="nucleotide sequence ID" value="NZ_CP113264.1"/>
</dbReference>
<sequence length="348" mass="36535">MADELGITVGLECFTTGDLGACGETALNVASMFVGGLAGKIDNLCAPGNSFVPGTRVLMADGSTRPIEEVDVGEKVLATDPETGEQTARTVLATIIGSGAKHLVQITVDPTTEREAADEDTGSETEGQQAEQSGIPGPVTTGDVVIATDEHPFWVPDLGQWVDAVDLAPGTWLQTSSGTWVQVSAVRAWTQPATVHNLTVQGVHTFHVTVGDLNVLNHNCGGGTTVYRGVSERSGQTGDMNPAFEDATNGVVNPRGGSATPESHHNGKTNSEYTSWTTSPRVALTAATKDGGAGVVIRSRIPSGRVHVHSNEQPWVDFRGEYEVIIQGRMTGDAIPAWVGMSTDDMVF</sequence>
<dbReference type="Gene3D" id="2.170.16.10">
    <property type="entry name" value="Hedgehog/Intein (Hint) domain"/>
    <property type="match status" value="2"/>
</dbReference>
<feature type="domain" description="Hint" evidence="2">
    <location>
        <begin position="48"/>
        <end position="177"/>
    </location>
</feature>
<dbReference type="InterPro" id="IPR036844">
    <property type="entry name" value="Hint_dom_sf"/>
</dbReference>
<feature type="region of interest" description="Disordered" evidence="1">
    <location>
        <begin position="255"/>
        <end position="275"/>
    </location>
</feature>
<evidence type="ECO:0000313" key="4">
    <source>
        <dbReference type="Proteomes" id="UP001156498"/>
    </source>
</evidence>